<dbReference type="HAMAP" id="MF_01588">
    <property type="entry name" value="DNA_ligase_A"/>
    <property type="match status" value="1"/>
</dbReference>
<evidence type="ECO:0000259" key="16">
    <source>
        <dbReference type="PROSITE" id="PS50172"/>
    </source>
</evidence>
<dbReference type="InterPro" id="IPR004149">
    <property type="entry name" value="Znf_DNAligase_C4"/>
</dbReference>
<dbReference type="Pfam" id="PF01653">
    <property type="entry name" value="DNA_ligase_aden"/>
    <property type="match status" value="1"/>
</dbReference>
<dbReference type="InterPro" id="IPR010994">
    <property type="entry name" value="RuvA_2-like"/>
</dbReference>
<evidence type="ECO:0000313" key="17">
    <source>
        <dbReference type="EMBL" id="AOV18481.1"/>
    </source>
</evidence>
<keyword evidence="10 14" id="KW-0520">NAD</keyword>
<dbReference type="Gene3D" id="6.20.10.30">
    <property type="match status" value="1"/>
</dbReference>
<evidence type="ECO:0000256" key="14">
    <source>
        <dbReference type="HAMAP-Rule" id="MF_01588"/>
    </source>
</evidence>
<sequence length="681" mass="74375">MLRTQIEHHNYRYYVLDDPEISDAEYDVLLRELQALEAEHPELVIPDSPTQRVGAKPAGGFGEVRHRVPMLSLENCFDDDELAAFDRRVRERLGVEEAIGYVAEPKLDGLALSLRYEDGHLVQGATRGDGTTGEDITQNVRTIASIPLRLRGKAPKVLEVRGEVYMPRAGFERMNAEAAERGDKLFANPRNAAAGSLRQLDPQITAARPLAFYAYGLGETGDWPVPPRHSAVLEALRGFGLPVSREIRCVEGLDGCLEYYRDIGRRRAELPYEIDGVVYKVDNLAWQAELGFVARAPRFAIAHKFPAEEMPTRVLGVEFQVGRTGALTPVARLEPVFVGGVTVSNATLHNMDEVARKDVRVGDTVIVRRAGDVIPEVARVLTERRPADTQPVELPTACPVCGSEVVRVEGEAVARCSGGLICPAQRKESVRHFASRRAMDIEGLGEKLIDQLVDAGLIDHVDGIYRLTRDQLVGLDRMGEKSADNLLAAIERSRHTELARFLYALGIREVGEATARALARHFGSLEALVEAAEADLLTERDEDIKPKDRYPRLQSVEDVGPVVARQVCHFIAEPRNRNVIAALRDLGVVWPDIADRAVAGDSRLVGKTYVLTGTLEGFSRDQAKAALEALGARVSSSVSGKTTAVIAGADPGSKLAKAEKLGVQVLDEAGLRTLLEGGEAS</sequence>
<dbReference type="AlphaFoldDB" id="A0A1D8KBZ1"/>
<keyword evidence="5 14" id="KW-0235">DNA replication</keyword>
<evidence type="ECO:0000256" key="4">
    <source>
        <dbReference type="ARBA" id="ARBA00022598"/>
    </source>
</evidence>
<evidence type="ECO:0000256" key="7">
    <source>
        <dbReference type="ARBA" id="ARBA00022763"/>
    </source>
</evidence>
<dbReference type="InterPro" id="IPR013840">
    <property type="entry name" value="DNAligase_N"/>
</dbReference>
<dbReference type="CDD" id="cd00114">
    <property type="entry name" value="LIGANc"/>
    <property type="match status" value="1"/>
</dbReference>
<dbReference type="InterPro" id="IPR004150">
    <property type="entry name" value="NAD_DNA_ligase_OB"/>
</dbReference>
<dbReference type="Pfam" id="PF00533">
    <property type="entry name" value="BRCT"/>
    <property type="match status" value="1"/>
</dbReference>
<dbReference type="SUPFAM" id="SSF50249">
    <property type="entry name" value="Nucleic acid-binding proteins"/>
    <property type="match status" value="1"/>
</dbReference>
<dbReference type="InterPro" id="IPR012340">
    <property type="entry name" value="NA-bd_OB-fold"/>
</dbReference>
<dbReference type="Pfam" id="PF14520">
    <property type="entry name" value="HHH_5"/>
    <property type="match status" value="1"/>
</dbReference>
<dbReference type="Gene3D" id="3.40.50.10190">
    <property type="entry name" value="BRCT domain"/>
    <property type="match status" value="1"/>
</dbReference>
<dbReference type="FunFam" id="2.40.50.140:FF:000012">
    <property type="entry name" value="DNA ligase"/>
    <property type="match status" value="1"/>
</dbReference>
<dbReference type="FunFam" id="1.10.150.20:FF:000007">
    <property type="entry name" value="DNA ligase"/>
    <property type="match status" value="1"/>
</dbReference>
<dbReference type="EMBL" id="CP017448">
    <property type="protein sequence ID" value="AOV18481.1"/>
    <property type="molecule type" value="Genomic_DNA"/>
</dbReference>
<feature type="binding site" evidence="14">
    <location>
        <position position="104"/>
    </location>
    <ligand>
        <name>NAD(+)</name>
        <dbReference type="ChEBI" id="CHEBI:57540"/>
    </ligand>
</feature>
<dbReference type="SMART" id="SM00532">
    <property type="entry name" value="LIGANc"/>
    <property type="match status" value="1"/>
</dbReference>
<dbReference type="Gene3D" id="1.10.150.20">
    <property type="entry name" value="5' to 3' exonuclease, C-terminal subdomain"/>
    <property type="match status" value="2"/>
</dbReference>
<dbReference type="Pfam" id="PF12826">
    <property type="entry name" value="HHH_2"/>
    <property type="match status" value="1"/>
</dbReference>
<feature type="active site" description="N6-AMP-lysine intermediate" evidence="14">
    <location>
        <position position="106"/>
    </location>
</feature>
<dbReference type="Proteomes" id="UP000095342">
    <property type="component" value="Chromosome"/>
</dbReference>
<evidence type="ECO:0000256" key="5">
    <source>
        <dbReference type="ARBA" id="ARBA00022705"/>
    </source>
</evidence>
<dbReference type="PROSITE" id="PS01055">
    <property type="entry name" value="DNA_LIGASE_N1"/>
    <property type="match status" value="1"/>
</dbReference>
<keyword evidence="14" id="KW-0464">Manganese</keyword>
<dbReference type="PROSITE" id="PS01056">
    <property type="entry name" value="DNA_LIGASE_N2"/>
    <property type="match status" value="1"/>
</dbReference>
<name>A0A1D8KBZ1_9GAMM</name>
<dbReference type="InterPro" id="IPR033136">
    <property type="entry name" value="DNA_ligase_CS"/>
</dbReference>
<dbReference type="InterPro" id="IPR013839">
    <property type="entry name" value="DNAligase_adenylation"/>
</dbReference>
<evidence type="ECO:0000256" key="1">
    <source>
        <dbReference type="ARBA" id="ARBA00004067"/>
    </source>
</evidence>
<reference evidence="17 18" key="1">
    <citation type="submission" date="2016-09" db="EMBL/GenBank/DDBJ databases">
        <title>Acidihalobacter prosperus V6 (DSM14174).</title>
        <authorList>
            <person name="Khaleque H.N."/>
            <person name="Ramsay J.P."/>
            <person name="Murphy R.J.T."/>
            <person name="Kaksonen A.H."/>
            <person name="Boxall N.J."/>
            <person name="Watkin E.L.J."/>
        </authorList>
    </citation>
    <scope>NUCLEOTIDE SEQUENCE [LARGE SCALE GENOMIC DNA]</scope>
    <source>
        <strain evidence="17 18">V6</strain>
    </source>
</reference>
<dbReference type="PROSITE" id="PS50172">
    <property type="entry name" value="BRCT"/>
    <property type="match status" value="1"/>
</dbReference>
<keyword evidence="18" id="KW-1185">Reference proteome</keyword>
<dbReference type="Pfam" id="PF03120">
    <property type="entry name" value="OB_DNA_ligase"/>
    <property type="match status" value="1"/>
</dbReference>
<evidence type="ECO:0000313" key="18">
    <source>
        <dbReference type="Proteomes" id="UP000095342"/>
    </source>
</evidence>
<feature type="binding site" evidence="14">
    <location>
        <position position="127"/>
    </location>
    <ligand>
        <name>NAD(+)</name>
        <dbReference type="ChEBI" id="CHEBI:57540"/>
    </ligand>
</feature>
<dbReference type="GO" id="GO:0046872">
    <property type="term" value="F:metal ion binding"/>
    <property type="evidence" value="ECO:0007669"/>
    <property type="project" value="UniProtKB-KW"/>
</dbReference>
<dbReference type="InterPro" id="IPR001357">
    <property type="entry name" value="BRCT_dom"/>
</dbReference>
<feature type="binding site" evidence="14">
    <location>
        <position position="304"/>
    </location>
    <ligand>
        <name>NAD(+)</name>
        <dbReference type="ChEBI" id="CHEBI:57540"/>
    </ligand>
</feature>
<evidence type="ECO:0000256" key="9">
    <source>
        <dbReference type="ARBA" id="ARBA00022842"/>
    </source>
</evidence>
<dbReference type="GO" id="GO:0003677">
    <property type="term" value="F:DNA binding"/>
    <property type="evidence" value="ECO:0007669"/>
    <property type="project" value="InterPro"/>
</dbReference>
<evidence type="ECO:0000256" key="2">
    <source>
        <dbReference type="ARBA" id="ARBA00012722"/>
    </source>
</evidence>
<dbReference type="EC" id="6.5.1.2" evidence="2 14"/>
<comment type="similarity">
    <text evidence="13 14">Belongs to the NAD-dependent DNA ligase family. LigA subfamily.</text>
</comment>
<accession>A0A1D8KBZ1</accession>
<dbReference type="GO" id="GO:0005829">
    <property type="term" value="C:cytosol"/>
    <property type="evidence" value="ECO:0007669"/>
    <property type="project" value="TreeGrafter"/>
</dbReference>
<keyword evidence="6 14" id="KW-0479">Metal-binding</keyword>
<dbReference type="KEGG" id="aaeo:BJI67_06395"/>
<feature type="binding site" evidence="14">
    <location>
        <position position="398"/>
    </location>
    <ligand>
        <name>Zn(2+)</name>
        <dbReference type="ChEBI" id="CHEBI:29105"/>
    </ligand>
</feature>
<feature type="binding site" evidence="14">
    <location>
        <position position="280"/>
    </location>
    <ligand>
        <name>NAD(+)</name>
        <dbReference type="ChEBI" id="CHEBI:57540"/>
    </ligand>
</feature>
<evidence type="ECO:0000256" key="15">
    <source>
        <dbReference type="RuleBase" id="RU000618"/>
    </source>
</evidence>
<dbReference type="SMART" id="SM00292">
    <property type="entry name" value="BRCT"/>
    <property type="match status" value="1"/>
</dbReference>
<dbReference type="PANTHER" id="PTHR23389:SF9">
    <property type="entry name" value="DNA LIGASE"/>
    <property type="match status" value="1"/>
</dbReference>
<dbReference type="InterPro" id="IPR036420">
    <property type="entry name" value="BRCT_dom_sf"/>
</dbReference>
<keyword evidence="11 14" id="KW-0234">DNA repair</keyword>
<organism evidence="17 18">
    <name type="scientific">Acidihalobacter aeolianus</name>
    <dbReference type="NCBI Taxonomy" id="2792603"/>
    <lineage>
        <taxon>Bacteria</taxon>
        <taxon>Pseudomonadati</taxon>
        <taxon>Pseudomonadota</taxon>
        <taxon>Gammaproteobacteria</taxon>
        <taxon>Chromatiales</taxon>
        <taxon>Ectothiorhodospiraceae</taxon>
        <taxon>Acidihalobacter</taxon>
    </lineage>
</organism>
<dbReference type="FunFam" id="3.30.470.30:FF:000001">
    <property type="entry name" value="DNA ligase"/>
    <property type="match status" value="1"/>
</dbReference>
<feature type="binding site" evidence="14">
    <location>
        <position position="163"/>
    </location>
    <ligand>
        <name>NAD(+)</name>
        <dbReference type="ChEBI" id="CHEBI:57540"/>
    </ligand>
</feature>
<dbReference type="InterPro" id="IPR001679">
    <property type="entry name" value="DNA_ligase"/>
</dbReference>
<keyword evidence="7 14" id="KW-0227">DNA damage</keyword>
<keyword evidence="4 14" id="KW-0436">Ligase</keyword>
<evidence type="ECO:0000256" key="13">
    <source>
        <dbReference type="ARBA" id="ARBA00060881"/>
    </source>
</evidence>
<gene>
    <name evidence="14 17" type="primary">ligA</name>
    <name evidence="17" type="ORF">BJI67_06395</name>
</gene>
<feature type="binding site" evidence="14">
    <location>
        <position position="401"/>
    </location>
    <ligand>
        <name>Zn(2+)</name>
        <dbReference type="ChEBI" id="CHEBI:29105"/>
    </ligand>
</feature>
<evidence type="ECO:0000256" key="12">
    <source>
        <dbReference type="ARBA" id="ARBA00034005"/>
    </source>
</evidence>
<dbReference type="InterPro" id="IPR041663">
    <property type="entry name" value="DisA/LigA_HHH"/>
</dbReference>
<dbReference type="GO" id="GO:0006260">
    <property type="term" value="P:DNA replication"/>
    <property type="evidence" value="ECO:0007669"/>
    <property type="project" value="UniProtKB-KW"/>
</dbReference>
<dbReference type="Gene3D" id="3.30.470.30">
    <property type="entry name" value="DNA ligase/mRNA capping enzyme"/>
    <property type="match status" value="1"/>
</dbReference>
<proteinExistence type="inferred from homology"/>
<dbReference type="NCBIfam" id="NF005932">
    <property type="entry name" value="PRK07956.1"/>
    <property type="match status" value="1"/>
</dbReference>
<dbReference type="SUPFAM" id="SSF56091">
    <property type="entry name" value="DNA ligase/mRNA capping enzyme, catalytic domain"/>
    <property type="match status" value="1"/>
</dbReference>
<feature type="domain" description="BRCT" evidence="16">
    <location>
        <begin position="599"/>
        <end position="681"/>
    </location>
</feature>
<evidence type="ECO:0000256" key="11">
    <source>
        <dbReference type="ARBA" id="ARBA00023204"/>
    </source>
</evidence>
<comment type="cofactor">
    <cofactor evidence="14">
        <name>Mg(2+)</name>
        <dbReference type="ChEBI" id="CHEBI:18420"/>
    </cofactor>
    <cofactor evidence="14">
        <name>Mn(2+)</name>
        <dbReference type="ChEBI" id="CHEBI:29035"/>
    </cofactor>
</comment>
<comment type="caution">
    <text evidence="14">Lacks conserved residue(s) required for the propagation of feature annotation.</text>
</comment>
<evidence type="ECO:0000256" key="8">
    <source>
        <dbReference type="ARBA" id="ARBA00022833"/>
    </source>
</evidence>
<keyword evidence="8 14" id="KW-0862">Zinc</keyword>
<dbReference type="Pfam" id="PF03119">
    <property type="entry name" value="DNA_ligase_ZBD"/>
    <property type="match status" value="1"/>
</dbReference>
<dbReference type="Gene3D" id="2.40.50.140">
    <property type="entry name" value="Nucleic acid-binding proteins"/>
    <property type="match status" value="1"/>
</dbReference>
<feature type="binding site" evidence="14">
    <location>
        <begin position="23"/>
        <end position="27"/>
    </location>
    <ligand>
        <name>NAD(+)</name>
        <dbReference type="ChEBI" id="CHEBI:57540"/>
    </ligand>
</feature>
<dbReference type="SUPFAM" id="SSF47781">
    <property type="entry name" value="RuvA domain 2-like"/>
    <property type="match status" value="1"/>
</dbReference>
<evidence type="ECO:0000256" key="6">
    <source>
        <dbReference type="ARBA" id="ARBA00022723"/>
    </source>
</evidence>
<dbReference type="InterPro" id="IPR003583">
    <property type="entry name" value="Hlx-hairpin-Hlx_DNA-bd_motif"/>
</dbReference>
<protein>
    <recommendedName>
        <fullName evidence="3 14">DNA ligase</fullName>
        <ecNumber evidence="2 14">6.5.1.2</ecNumber>
    </recommendedName>
    <alternativeName>
        <fullName evidence="14">Polydeoxyribonucleotide synthase [NAD(+)]</fullName>
    </alternativeName>
</protein>
<dbReference type="PANTHER" id="PTHR23389">
    <property type="entry name" value="CHROMOSOME TRANSMISSION FIDELITY FACTOR 18"/>
    <property type="match status" value="1"/>
</dbReference>
<dbReference type="SUPFAM" id="SSF52113">
    <property type="entry name" value="BRCT domain"/>
    <property type="match status" value="1"/>
</dbReference>
<comment type="function">
    <text evidence="1 14">DNA ligase that catalyzes the formation of phosphodiester linkages between 5'-phosphoryl and 3'-hydroxyl groups in double-stranded DNA using NAD as a coenzyme and as the energy source for the reaction. It is essential for DNA replication and repair of damaged DNA.</text>
</comment>
<evidence type="ECO:0000256" key="3">
    <source>
        <dbReference type="ARBA" id="ARBA00013308"/>
    </source>
</evidence>
<dbReference type="CDD" id="cd17748">
    <property type="entry name" value="BRCT_DNA_ligase_like"/>
    <property type="match status" value="1"/>
</dbReference>
<dbReference type="PIRSF" id="PIRSF001604">
    <property type="entry name" value="LigA"/>
    <property type="match status" value="1"/>
</dbReference>
<evidence type="ECO:0000256" key="10">
    <source>
        <dbReference type="ARBA" id="ARBA00023027"/>
    </source>
</evidence>
<feature type="binding site" evidence="14">
    <location>
        <position position="422"/>
    </location>
    <ligand>
        <name>Zn(2+)</name>
        <dbReference type="ChEBI" id="CHEBI:29105"/>
    </ligand>
</feature>
<dbReference type="SMART" id="SM00278">
    <property type="entry name" value="HhH1"/>
    <property type="match status" value="4"/>
</dbReference>
<dbReference type="NCBIfam" id="TIGR00575">
    <property type="entry name" value="dnlj"/>
    <property type="match status" value="1"/>
</dbReference>
<dbReference type="FunFam" id="1.10.287.610:FF:000002">
    <property type="entry name" value="DNA ligase"/>
    <property type="match status" value="1"/>
</dbReference>
<comment type="catalytic activity">
    <reaction evidence="12 14 15">
        <text>NAD(+) + (deoxyribonucleotide)n-3'-hydroxyl + 5'-phospho-(deoxyribonucleotide)m = (deoxyribonucleotide)n+m + AMP + beta-nicotinamide D-nucleotide.</text>
        <dbReference type="EC" id="6.5.1.2"/>
    </reaction>
</comment>
<dbReference type="GO" id="GO:0006281">
    <property type="term" value="P:DNA repair"/>
    <property type="evidence" value="ECO:0007669"/>
    <property type="project" value="UniProtKB-KW"/>
</dbReference>
<keyword evidence="9 14" id="KW-0460">Magnesium</keyword>
<dbReference type="InterPro" id="IPR018239">
    <property type="entry name" value="DNA_ligase_AS"/>
</dbReference>
<feature type="binding site" evidence="14">
    <location>
        <begin position="72"/>
        <end position="73"/>
    </location>
    <ligand>
        <name>NAD(+)</name>
        <dbReference type="ChEBI" id="CHEBI:57540"/>
    </ligand>
</feature>
<dbReference type="GO" id="GO:0003911">
    <property type="term" value="F:DNA ligase (NAD+) activity"/>
    <property type="evidence" value="ECO:0007669"/>
    <property type="project" value="UniProtKB-UniRule"/>
</dbReference>
<dbReference type="Gene3D" id="1.10.287.610">
    <property type="entry name" value="Helix hairpin bin"/>
    <property type="match status" value="1"/>
</dbReference>